<feature type="binding site" evidence="8">
    <location>
        <position position="85"/>
    </location>
    <ligand>
        <name>Fe cation</name>
        <dbReference type="ChEBI" id="CHEBI:24875"/>
        <label>1</label>
    </ligand>
</feature>
<feature type="domain" description="Ferritin-like diiron" evidence="11">
    <location>
        <begin position="30"/>
        <end position="221"/>
    </location>
</feature>
<dbReference type="GO" id="GO:0008199">
    <property type="term" value="F:ferric iron binding"/>
    <property type="evidence" value="ECO:0007669"/>
    <property type="project" value="InterPro"/>
</dbReference>
<evidence type="ECO:0000259" key="11">
    <source>
        <dbReference type="PROSITE" id="PS50905"/>
    </source>
</evidence>
<protein>
    <recommendedName>
        <fullName evidence="9">Ferritin</fullName>
        <ecNumber evidence="9">1.16.3.1</ecNumber>
    </recommendedName>
</protein>
<dbReference type="PANTHER" id="PTHR11431">
    <property type="entry name" value="FERRITIN"/>
    <property type="match status" value="1"/>
</dbReference>
<feature type="binding site" evidence="8">
    <location>
        <position position="47"/>
    </location>
    <ligand>
        <name>Fe cation</name>
        <dbReference type="ChEBI" id="CHEBI:24875"/>
        <label>1</label>
    </ligand>
</feature>
<feature type="signal peptide" evidence="10">
    <location>
        <begin position="1"/>
        <end position="21"/>
    </location>
</feature>
<feature type="chain" id="PRO_5041911727" description="Ferritin" evidence="10">
    <location>
        <begin position="22"/>
        <end position="259"/>
    </location>
</feature>
<evidence type="ECO:0000256" key="8">
    <source>
        <dbReference type="PIRSR" id="PIRSR601519-1"/>
    </source>
</evidence>
<dbReference type="InterPro" id="IPR008331">
    <property type="entry name" value="Ferritin_DPS_dom"/>
</dbReference>
<evidence type="ECO:0000313" key="12">
    <source>
        <dbReference type="EMBL" id="KAK3757729.1"/>
    </source>
</evidence>
<dbReference type="InterPro" id="IPR009040">
    <property type="entry name" value="Ferritin-like_diiron"/>
</dbReference>
<dbReference type="CDD" id="cd01056">
    <property type="entry name" value="Euk_Ferritin"/>
    <property type="match status" value="1"/>
</dbReference>
<dbReference type="EMBL" id="JAWDGP010005337">
    <property type="protein sequence ID" value="KAK3757729.1"/>
    <property type="molecule type" value="Genomic_DNA"/>
</dbReference>
<evidence type="ECO:0000256" key="2">
    <source>
        <dbReference type="ARBA" id="ARBA00022434"/>
    </source>
</evidence>
<keyword evidence="4 9" id="KW-0560">Oxidoreductase</keyword>
<comment type="similarity">
    <text evidence="1 9">Belongs to the ferritin family.</text>
</comment>
<dbReference type="GO" id="GO:0008198">
    <property type="term" value="F:ferrous iron binding"/>
    <property type="evidence" value="ECO:0007669"/>
    <property type="project" value="TreeGrafter"/>
</dbReference>
<evidence type="ECO:0000256" key="9">
    <source>
        <dbReference type="RuleBase" id="RU361145"/>
    </source>
</evidence>
<keyword evidence="13" id="KW-1185">Reference proteome</keyword>
<keyword evidence="5 8" id="KW-0408">Iron</keyword>
<dbReference type="SUPFAM" id="SSF47240">
    <property type="entry name" value="Ferritin-like"/>
    <property type="match status" value="1"/>
</dbReference>
<feature type="binding site" evidence="8">
    <location>
        <position position="82"/>
    </location>
    <ligand>
        <name>Fe cation</name>
        <dbReference type="ChEBI" id="CHEBI:24875"/>
        <label>1</label>
    </ligand>
</feature>
<dbReference type="PANTHER" id="PTHR11431:SF75">
    <property type="entry name" value="FERRITIN"/>
    <property type="match status" value="1"/>
</dbReference>
<dbReference type="Proteomes" id="UP001283361">
    <property type="component" value="Unassembled WGS sequence"/>
</dbReference>
<organism evidence="12 13">
    <name type="scientific">Elysia crispata</name>
    <name type="common">lettuce slug</name>
    <dbReference type="NCBI Taxonomy" id="231223"/>
    <lineage>
        <taxon>Eukaryota</taxon>
        <taxon>Metazoa</taxon>
        <taxon>Spiralia</taxon>
        <taxon>Lophotrochozoa</taxon>
        <taxon>Mollusca</taxon>
        <taxon>Gastropoda</taxon>
        <taxon>Heterobranchia</taxon>
        <taxon>Euthyneura</taxon>
        <taxon>Panpulmonata</taxon>
        <taxon>Sacoglossa</taxon>
        <taxon>Placobranchoidea</taxon>
        <taxon>Plakobranchidae</taxon>
        <taxon>Elysia</taxon>
    </lineage>
</organism>
<keyword evidence="10" id="KW-0732">Signal</keyword>
<dbReference type="GO" id="GO:0006879">
    <property type="term" value="P:intracellular iron ion homeostasis"/>
    <property type="evidence" value="ECO:0007669"/>
    <property type="project" value="UniProtKB-KW"/>
</dbReference>
<evidence type="ECO:0000313" key="13">
    <source>
        <dbReference type="Proteomes" id="UP001283361"/>
    </source>
</evidence>
<keyword evidence="2 9" id="KW-0409">Iron storage</keyword>
<name>A0AAE0YUU0_9GAST</name>
<comment type="caution">
    <text evidence="12">The sequence shown here is derived from an EMBL/GenBank/DDBJ whole genome shotgun (WGS) entry which is preliminary data.</text>
</comment>
<evidence type="ECO:0000256" key="4">
    <source>
        <dbReference type="ARBA" id="ARBA00023002"/>
    </source>
</evidence>
<accession>A0AAE0YUU0</accession>
<evidence type="ECO:0000256" key="3">
    <source>
        <dbReference type="ARBA" id="ARBA00022723"/>
    </source>
</evidence>
<gene>
    <name evidence="12" type="ORF">RRG08_010887</name>
</gene>
<dbReference type="GO" id="GO:0004322">
    <property type="term" value="F:ferroxidase activity"/>
    <property type="evidence" value="ECO:0007669"/>
    <property type="project" value="UniProtKB-EC"/>
</dbReference>
<keyword evidence="3 8" id="KW-0479">Metal-binding</keyword>
<comment type="catalytic activity">
    <reaction evidence="7 9">
        <text>4 Fe(2+) + O2 + 4 H(+) = 4 Fe(3+) + 2 H2O</text>
        <dbReference type="Rhea" id="RHEA:11148"/>
        <dbReference type="ChEBI" id="CHEBI:15377"/>
        <dbReference type="ChEBI" id="CHEBI:15378"/>
        <dbReference type="ChEBI" id="CHEBI:15379"/>
        <dbReference type="ChEBI" id="CHEBI:29033"/>
        <dbReference type="ChEBI" id="CHEBI:29034"/>
        <dbReference type="EC" id="1.16.3.1"/>
    </reaction>
</comment>
<feature type="binding site" evidence="8">
    <location>
        <position position="203"/>
    </location>
    <ligand>
        <name>Fe cation</name>
        <dbReference type="ChEBI" id="CHEBI:24875"/>
        <label>1</label>
    </ligand>
</feature>
<dbReference type="InterPro" id="IPR009078">
    <property type="entry name" value="Ferritin-like_SF"/>
</dbReference>
<sequence>MEHTAVKVFTVVVLVISVTAGQDMVEEVRQNLNQTVNDLLVHQINLELNASYFYQAYASYFNRADVDLLGIGQFFNNQSLEERGHANHLIEYLNKRGGHVTIKRFDLTSTCDTLLNAVQGDGSGLYDRETRMCICNFVANGIANEKCTADSRAAWSESLIAFEDALVLERYENSKLLELHHAAEEADDADLAHLLEHNLLEEQVATIYEIAQLIYRLRLFASGNGTKYKLGEFLLDQEFQKSPIQTVQGAVTGRSFTNY</sequence>
<dbReference type="InterPro" id="IPR001519">
    <property type="entry name" value="Ferritin"/>
</dbReference>
<comment type="function">
    <text evidence="6">Stores iron in a soluble, non-toxic, readily available form. Important for iron homeostasis. Has ferroxidase activity. Iron is taken up in the ferrous form and deposited as ferric hydroxides after oxidation.</text>
</comment>
<evidence type="ECO:0000256" key="10">
    <source>
        <dbReference type="SAM" id="SignalP"/>
    </source>
</evidence>
<dbReference type="PROSITE" id="PS50905">
    <property type="entry name" value="FERRITIN_LIKE"/>
    <property type="match status" value="1"/>
</dbReference>
<evidence type="ECO:0000256" key="5">
    <source>
        <dbReference type="ARBA" id="ARBA00023004"/>
    </source>
</evidence>
<evidence type="ECO:0000256" key="1">
    <source>
        <dbReference type="ARBA" id="ARBA00007513"/>
    </source>
</evidence>
<proteinExistence type="inferred from homology"/>
<comment type="function">
    <text evidence="9">Stores iron in a soluble, non-toxic, readily available form. Important for iron homeostasis. Iron is taken up in the ferrous form and deposited as ferric hydroxides after oxidation.</text>
</comment>
<evidence type="ECO:0000256" key="6">
    <source>
        <dbReference type="ARBA" id="ARBA00025111"/>
    </source>
</evidence>
<dbReference type="GO" id="GO:0005737">
    <property type="term" value="C:cytoplasm"/>
    <property type="evidence" value="ECO:0007669"/>
    <property type="project" value="TreeGrafter"/>
</dbReference>
<dbReference type="Gene3D" id="1.20.1260.10">
    <property type="match status" value="1"/>
</dbReference>
<dbReference type="InterPro" id="IPR012347">
    <property type="entry name" value="Ferritin-like"/>
</dbReference>
<dbReference type="GO" id="GO:0006826">
    <property type="term" value="P:iron ion transport"/>
    <property type="evidence" value="ECO:0007669"/>
    <property type="project" value="InterPro"/>
</dbReference>
<feature type="binding site" evidence="8">
    <location>
        <position position="169"/>
    </location>
    <ligand>
        <name>Fe cation</name>
        <dbReference type="ChEBI" id="CHEBI:24875"/>
        <label>1</label>
    </ligand>
</feature>
<evidence type="ECO:0000256" key="7">
    <source>
        <dbReference type="ARBA" id="ARBA00047990"/>
    </source>
</evidence>
<dbReference type="Pfam" id="PF00210">
    <property type="entry name" value="Ferritin"/>
    <property type="match status" value="1"/>
</dbReference>
<reference evidence="12" key="1">
    <citation type="journal article" date="2023" name="G3 (Bethesda)">
        <title>A reference genome for the long-term kleptoplast-retaining sea slug Elysia crispata morphotype clarki.</title>
        <authorList>
            <person name="Eastman K.E."/>
            <person name="Pendleton A.L."/>
            <person name="Shaikh M.A."/>
            <person name="Suttiyut T."/>
            <person name="Ogas R."/>
            <person name="Tomko P."/>
            <person name="Gavelis G."/>
            <person name="Widhalm J.R."/>
            <person name="Wisecaver J.H."/>
        </authorList>
    </citation>
    <scope>NUCLEOTIDE SEQUENCE</scope>
    <source>
        <strain evidence="12">ECLA1</strain>
    </source>
</reference>
<dbReference type="AlphaFoldDB" id="A0AAE0YUU0"/>
<dbReference type="EC" id="1.16.3.1" evidence="9"/>